<evidence type="ECO:0000256" key="1">
    <source>
        <dbReference type="SAM" id="SignalP"/>
    </source>
</evidence>
<dbReference type="PANTHER" id="PTHR46825:SF7">
    <property type="entry name" value="D-ALANYL-D-ALANINE CARBOXYPEPTIDASE"/>
    <property type="match status" value="1"/>
</dbReference>
<dbReference type="GO" id="GO:0004180">
    <property type="term" value="F:carboxypeptidase activity"/>
    <property type="evidence" value="ECO:0007669"/>
    <property type="project" value="UniProtKB-KW"/>
</dbReference>
<proteinExistence type="predicted"/>
<dbReference type="Pfam" id="PF00144">
    <property type="entry name" value="Beta-lactamase"/>
    <property type="match status" value="1"/>
</dbReference>
<dbReference type="InterPro" id="IPR050491">
    <property type="entry name" value="AmpC-like"/>
</dbReference>
<dbReference type="InterPro" id="IPR012338">
    <property type="entry name" value="Beta-lactam/transpept-like"/>
</dbReference>
<feature type="domain" description="Beta-lactamase-related" evidence="2">
    <location>
        <begin position="41"/>
        <end position="335"/>
    </location>
</feature>
<dbReference type="EMBL" id="SLWS01000017">
    <property type="protein sequence ID" value="TCO47371.1"/>
    <property type="molecule type" value="Genomic_DNA"/>
</dbReference>
<name>A0A4R2IPU9_9PSEU</name>
<dbReference type="PANTHER" id="PTHR46825">
    <property type="entry name" value="D-ALANYL-D-ALANINE-CARBOXYPEPTIDASE/ENDOPEPTIDASE AMPH"/>
    <property type="match status" value="1"/>
</dbReference>
<dbReference type="OrthoDB" id="503788at2"/>
<feature type="signal peptide" evidence="1">
    <location>
        <begin position="1"/>
        <end position="22"/>
    </location>
</feature>
<gene>
    <name evidence="3" type="ORF">EV192_117111</name>
</gene>
<keyword evidence="3" id="KW-0378">Hydrolase</keyword>
<evidence type="ECO:0000259" key="2">
    <source>
        <dbReference type="Pfam" id="PF00144"/>
    </source>
</evidence>
<protein>
    <submittedName>
        <fullName evidence="3">D-alanyl-D-alanine carboxypeptidase</fullName>
    </submittedName>
</protein>
<dbReference type="InterPro" id="IPR001466">
    <property type="entry name" value="Beta-lactam-related"/>
</dbReference>
<keyword evidence="4" id="KW-1185">Reference proteome</keyword>
<comment type="caution">
    <text evidence="3">The sequence shown here is derived from an EMBL/GenBank/DDBJ whole genome shotgun (WGS) entry which is preliminary data.</text>
</comment>
<organism evidence="3 4">
    <name type="scientific">Actinocrispum wychmicini</name>
    <dbReference type="NCBI Taxonomy" id="1213861"/>
    <lineage>
        <taxon>Bacteria</taxon>
        <taxon>Bacillati</taxon>
        <taxon>Actinomycetota</taxon>
        <taxon>Actinomycetes</taxon>
        <taxon>Pseudonocardiales</taxon>
        <taxon>Pseudonocardiaceae</taxon>
        <taxon>Actinocrispum</taxon>
    </lineage>
</organism>
<accession>A0A4R2IPU9</accession>
<evidence type="ECO:0000313" key="4">
    <source>
        <dbReference type="Proteomes" id="UP000295680"/>
    </source>
</evidence>
<dbReference type="AlphaFoldDB" id="A0A4R2IPU9"/>
<dbReference type="Gene3D" id="3.40.710.10">
    <property type="entry name" value="DD-peptidase/beta-lactamase superfamily"/>
    <property type="match status" value="1"/>
</dbReference>
<feature type="chain" id="PRO_5020804547" evidence="1">
    <location>
        <begin position="23"/>
        <end position="353"/>
    </location>
</feature>
<sequence length="353" mass="38572">MRSKLIAAAVVTVLAVAQPAAAASPRSAFQDLLTNAVKPPVPGAILAVNGPGVRFSGAAGKFVLGGRDLRPTDAFRAASVTKTVTAATVLKLVEQNKVRLDDRISKYLDPALISRVDNRVTVRQLLDHTAGLYDYATDDGFMAEVQANPRRTWTPRDLLDWAFTHGQPYFAPGTGFHYSDTGYVLAGFVIEKVTGTPLHRAYRSLVLDPLGMSDTYLEYWERRHCSFSHAYLGAVDTRYWNPTFDTFGGGGLVTTAKDLTTFVRGLFEGKVFRQQATLDAMLTTTPQSGGTYGLGIERKGGMWFHPGFWGGFIGYVPERRLSIVATVNQADDTNDALITLVNDAYRVATNPLR</sequence>
<reference evidence="3 4" key="1">
    <citation type="submission" date="2019-03" db="EMBL/GenBank/DDBJ databases">
        <title>Genomic Encyclopedia of Type Strains, Phase IV (KMG-IV): sequencing the most valuable type-strain genomes for metagenomic binning, comparative biology and taxonomic classification.</title>
        <authorList>
            <person name="Goeker M."/>
        </authorList>
    </citation>
    <scope>NUCLEOTIDE SEQUENCE [LARGE SCALE GENOMIC DNA]</scope>
    <source>
        <strain evidence="3 4">DSM 45934</strain>
    </source>
</reference>
<dbReference type="Proteomes" id="UP000295680">
    <property type="component" value="Unassembled WGS sequence"/>
</dbReference>
<dbReference type="SUPFAM" id="SSF56601">
    <property type="entry name" value="beta-lactamase/transpeptidase-like"/>
    <property type="match status" value="1"/>
</dbReference>
<keyword evidence="1" id="KW-0732">Signal</keyword>
<dbReference type="RefSeq" id="WP_132125664.1">
    <property type="nucleotide sequence ID" value="NZ_SLWS01000017.1"/>
</dbReference>
<keyword evidence="3" id="KW-0121">Carboxypeptidase</keyword>
<evidence type="ECO:0000313" key="3">
    <source>
        <dbReference type="EMBL" id="TCO47371.1"/>
    </source>
</evidence>
<keyword evidence="3" id="KW-0645">Protease</keyword>